<keyword evidence="1" id="KW-0812">Transmembrane</keyword>
<sequence>MEIILKSLISAVITGLILVVSNYASPKLAGALGGIPIVFAVSYVLITMQNKSVAKDFLAGGVYGAIAAIFFSIILILFNYLFPKYHWVNFIIAYALCFLAAFGMSYFTTKNV</sequence>
<feature type="transmembrane region" description="Helical" evidence="1">
    <location>
        <begin position="58"/>
        <end position="81"/>
    </location>
</feature>
<keyword evidence="1" id="KW-0472">Membrane</keyword>
<dbReference type="AlphaFoldDB" id="A0A1F6NX28"/>
<feature type="transmembrane region" description="Helical" evidence="1">
    <location>
        <begin position="30"/>
        <end position="46"/>
    </location>
</feature>
<feature type="transmembrane region" description="Helical" evidence="1">
    <location>
        <begin position="87"/>
        <end position="107"/>
    </location>
</feature>
<dbReference type="Proteomes" id="UP000177907">
    <property type="component" value="Unassembled WGS sequence"/>
</dbReference>
<protein>
    <recommendedName>
        <fullName evidence="4">DUF3147 domain-containing protein</fullName>
    </recommendedName>
</protein>
<accession>A0A1F6NX28</accession>
<reference evidence="2 3" key="1">
    <citation type="journal article" date="2016" name="Nat. Commun.">
        <title>Thousands of microbial genomes shed light on interconnected biogeochemical processes in an aquifer system.</title>
        <authorList>
            <person name="Anantharaman K."/>
            <person name="Brown C.T."/>
            <person name="Hug L.A."/>
            <person name="Sharon I."/>
            <person name="Castelle C.J."/>
            <person name="Probst A.J."/>
            <person name="Thomas B.C."/>
            <person name="Singh A."/>
            <person name="Wilkins M.J."/>
            <person name="Karaoz U."/>
            <person name="Brodie E.L."/>
            <person name="Williams K.H."/>
            <person name="Hubbard S.S."/>
            <person name="Banfield J.F."/>
        </authorList>
    </citation>
    <scope>NUCLEOTIDE SEQUENCE [LARGE SCALE GENOMIC DNA]</scope>
</reference>
<comment type="caution">
    <text evidence="2">The sequence shown here is derived from an EMBL/GenBank/DDBJ whole genome shotgun (WGS) entry which is preliminary data.</text>
</comment>
<proteinExistence type="predicted"/>
<evidence type="ECO:0000256" key="1">
    <source>
        <dbReference type="SAM" id="Phobius"/>
    </source>
</evidence>
<gene>
    <name evidence="2" type="ORF">A3J93_04395</name>
</gene>
<dbReference type="EMBL" id="MFQZ01000002">
    <property type="protein sequence ID" value="OGH88475.1"/>
    <property type="molecule type" value="Genomic_DNA"/>
</dbReference>
<feature type="transmembrane region" description="Helical" evidence="1">
    <location>
        <begin position="7"/>
        <end position="24"/>
    </location>
</feature>
<name>A0A1F6NX28_9BACT</name>
<evidence type="ECO:0000313" key="2">
    <source>
        <dbReference type="EMBL" id="OGH88475.1"/>
    </source>
</evidence>
<evidence type="ECO:0008006" key="4">
    <source>
        <dbReference type="Google" id="ProtNLM"/>
    </source>
</evidence>
<evidence type="ECO:0000313" key="3">
    <source>
        <dbReference type="Proteomes" id="UP000177907"/>
    </source>
</evidence>
<keyword evidence="1" id="KW-1133">Transmembrane helix</keyword>
<organism evidence="2 3">
    <name type="scientific">Candidatus Magasanikbacteria bacterium RIFOXYC2_FULL_42_28</name>
    <dbReference type="NCBI Taxonomy" id="1798704"/>
    <lineage>
        <taxon>Bacteria</taxon>
        <taxon>Candidatus Magasanikiibacteriota</taxon>
    </lineage>
</organism>